<evidence type="ECO:0000313" key="2">
    <source>
        <dbReference type="EMBL" id="NQV65667.1"/>
    </source>
</evidence>
<dbReference type="Proteomes" id="UP000754644">
    <property type="component" value="Unassembled WGS sequence"/>
</dbReference>
<dbReference type="EMBL" id="JABMOJ010000368">
    <property type="protein sequence ID" value="NQV65667.1"/>
    <property type="molecule type" value="Genomic_DNA"/>
</dbReference>
<accession>A0A972VZ32</accession>
<evidence type="ECO:0000313" key="3">
    <source>
        <dbReference type="Proteomes" id="UP000754644"/>
    </source>
</evidence>
<dbReference type="AlphaFoldDB" id="A0A972VZ32"/>
<name>A0A972VZ32_9GAMM</name>
<evidence type="ECO:0000256" key="1">
    <source>
        <dbReference type="SAM" id="MobiDB-lite"/>
    </source>
</evidence>
<feature type="region of interest" description="Disordered" evidence="1">
    <location>
        <begin position="1"/>
        <end position="21"/>
    </location>
</feature>
<sequence length="55" mass="6076">MLSQLDRRHRDNPVIDLGPKPFKAKGQIKPAHAKLDDITDRSLLLVLVDGEAGCL</sequence>
<feature type="compositionally biased region" description="Basic and acidic residues" evidence="1">
    <location>
        <begin position="1"/>
        <end position="13"/>
    </location>
</feature>
<gene>
    <name evidence="2" type="ORF">HQ497_09915</name>
</gene>
<organism evidence="2 3">
    <name type="scientific">SAR86 cluster bacterium</name>
    <dbReference type="NCBI Taxonomy" id="2030880"/>
    <lineage>
        <taxon>Bacteria</taxon>
        <taxon>Pseudomonadati</taxon>
        <taxon>Pseudomonadota</taxon>
        <taxon>Gammaproteobacteria</taxon>
        <taxon>SAR86 cluster</taxon>
    </lineage>
</organism>
<protein>
    <submittedName>
        <fullName evidence="2">Uncharacterized protein</fullName>
    </submittedName>
</protein>
<reference evidence="2" key="1">
    <citation type="submission" date="2020-05" db="EMBL/GenBank/DDBJ databases">
        <title>Sulfur intermediates as new biogeochemical hubs in an aquatic model microbial ecosystem.</title>
        <authorList>
            <person name="Vigneron A."/>
        </authorList>
    </citation>
    <scope>NUCLEOTIDE SEQUENCE</scope>
    <source>
        <strain evidence="2">Bin.250</strain>
    </source>
</reference>
<proteinExistence type="predicted"/>
<comment type="caution">
    <text evidence="2">The sequence shown here is derived from an EMBL/GenBank/DDBJ whole genome shotgun (WGS) entry which is preliminary data.</text>
</comment>